<gene>
    <name evidence="9" type="ORF">BALG_00801</name>
</gene>
<keyword evidence="6 8" id="KW-0472">Membrane</keyword>
<dbReference type="EMBL" id="EQ999546">
    <property type="protein sequence ID" value="EEZ30682.1"/>
    <property type="molecule type" value="Genomic_DNA"/>
</dbReference>
<protein>
    <submittedName>
        <fullName evidence="9">Glycosyl transferase</fullName>
    </submittedName>
</protein>
<evidence type="ECO:0000256" key="4">
    <source>
        <dbReference type="ARBA" id="ARBA00022692"/>
    </source>
</evidence>
<feature type="transmembrane region" description="Helical" evidence="8">
    <location>
        <begin position="100"/>
        <end position="118"/>
    </location>
</feature>
<evidence type="ECO:0000256" key="2">
    <source>
        <dbReference type="ARBA" id="ARBA00022475"/>
    </source>
</evidence>
<feature type="transmembrane region" description="Helical" evidence="8">
    <location>
        <begin position="130"/>
        <end position="147"/>
    </location>
</feature>
<feature type="transmembrane region" description="Helical" evidence="8">
    <location>
        <begin position="206"/>
        <end position="227"/>
    </location>
</feature>
<feature type="binding site" evidence="7">
    <location>
        <position position="149"/>
    </location>
    <ligand>
        <name>Mg(2+)</name>
        <dbReference type="ChEBI" id="CHEBI:18420"/>
    </ligand>
</feature>
<evidence type="ECO:0000256" key="7">
    <source>
        <dbReference type="PIRSR" id="PIRSR600715-1"/>
    </source>
</evidence>
<accession>A0A0E1XBM0</accession>
<dbReference type="PANTHER" id="PTHR22926">
    <property type="entry name" value="PHOSPHO-N-ACETYLMURAMOYL-PENTAPEPTIDE-TRANSFERASE"/>
    <property type="match status" value="1"/>
</dbReference>
<dbReference type="Proteomes" id="UP000004659">
    <property type="component" value="Unassembled WGS sequence"/>
</dbReference>
<dbReference type="InterPro" id="IPR000715">
    <property type="entry name" value="Glycosyl_transferase_4"/>
</dbReference>
<feature type="transmembrane region" description="Helical" evidence="8">
    <location>
        <begin position="283"/>
        <end position="302"/>
    </location>
</feature>
<dbReference type="GO" id="GO:0071555">
    <property type="term" value="P:cell wall organization"/>
    <property type="evidence" value="ECO:0007669"/>
    <property type="project" value="TreeGrafter"/>
</dbReference>
<feature type="transmembrane region" description="Helical" evidence="8">
    <location>
        <begin position="308"/>
        <end position="326"/>
    </location>
</feature>
<dbReference type="RefSeq" id="WP_002963669.1">
    <property type="nucleotide sequence ID" value="NZ_EQ999546.1"/>
</dbReference>
<dbReference type="GO" id="GO:0005886">
    <property type="term" value="C:plasma membrane"/>
    <property type="evidence" value="ECO:0007669"/>
    <property type="project" value="UniProtKB-SubCell"/>
</dbReference>
<organism evidence="9">
    <name type="scientific">Brucella pinnipedialis M292/94/1</name>
    <dbReference type="NCBI Taxonomy" id="520462"/>
    <lineage>
        <taxon>Bacteria</taxon>
        <taxon>Pseudomonadati</taxon>
        <taxon>Pseudomonadota</taxon>
        <taxon>Alphaproteobacteria</taxon>
        <taxon>Hyphomicrobiales</taxon>
        <taxon>Brucellaceae</taxon>
        <taxon>Brucella/Ochrobactrum group</taxon>
        <taxon>Brucella</taxon>
    </lineage>
</organism>
<evidence type="ECO:0000313" key="9">
    <source>
        <dbReference type="EMBL" id="EEZ30682.1"/>
    </source>
</evidence>
<dbReference type="CDD" id="cd06854">
    <property type="entry name" value="GT_WbpL_WbcO_like"/>
    <property type="match status" value="1"/>
</dbReference>
<sequence>MRFLLVSFFVSALLCGIGLFLLSHLLPANFLAARMSSRSNHSIAARQIGGLALIPAILVTLAIFAPDLEVNMQLFLCLSGASLLLWVVGGLDDRYELSEIIRLGSQLLAAITVLYGLGPDFRLLPNLLPYWLEATLIVFALIIAINVTNFMDGLDLMTVAGLGVPLVGIALLGALGLTGLTSSGIGAVAAGGLLGFALFNRPPASIFLGDSGSPPLGLIVGTALLLLARETHIVVALVLPLYYILDAGTTIVMRAAQGENILKAHSKHAYQIAKRSGWSVPKVVAHVALLNTILIACVVALLALDHPLAQLTFLLVAAVATLILLLDFRGRFRKL</sequence>
<dbReference type="GO" id="GO:0046872">
    <property type="term" value="F:metal ion binding"/>
    <property type="evidence" value="ECO:0007669"/>
    <property type="project" value="UniProtKB-KW"/>
</dbReference>
<evidence type="ECO:0000256" key="6">
    <source>
        <dbReference type="ARBA" id="ARBA00023136"/>
    </source>
</evidence>
<feature type="transmembrane region" description="Helical" evidence="8">
    <location>
        <begin position="70"/>
        <end position="88"/>
    </location>
</feature>
<comment type="subcellular location">
    <subcellularLocation>
        <location evidence="1">Cell membrane</location>
        <topology evidence="1">Multi-pass membrane protein</topology>
    </subcellularLocation>
</comment>
<keyword evidence="2" id="KW-1003">Cell membrane</keyword>
<dbReference type="Pfam" id="PF00953">
    <property type="entry name" value="Glycos_transf_4"/>
    <property type="match status" value="1"/>
</dbReference>
<dbReference type="HOGENOM" id="CLU_023982_3_0_5"/>
<comment type="cofactor">
    <cofactor evidence="7">
        <name>Mg(2+)</name>
        <dbReference type="ChEBI" id="CHEBI:18420"/>
    </cofactor>
</comment>
<dbReference type="PANTHER" id="PTHR22926:SF3">
    <property type="entry name" value="UNDECAPRENYL-PHOSPHATE ALPHA-N-ACETYLGLUCOSAMINYL 1-PHOSPHATE TRANSFERASE"/>
    <property type="match status" value="1"/>
</dbReference>
<evidence type="ECO:0000256" key="8">
    <source>
        <dbReference type="SAM" id="Phobius"/>
    </source>
</evidence>
<feature type="transmembrane region" description="Helical" evidence="8">
    <location>
        <begin position="180"/>
        <end position="199"/>
    </location>
</feature>
<dbReference type="GO" id="GO:0016780">
    <property type="term" value="F:phosphotransferase activity, for other substituted phosphate groups"/>
    <property type="evidence" value="ECO:0007669"/>
    <property type="project" value="InterPro"/>
</dbReference>
<keyword evidence="7" id="KW-0460">Magnesium</keyword>
<keyword evidence="3 9" id="KW-0808">Transferase</keyword>
<keyword evidence="7" id="KW-0479">Metal-binding</keyword>
<evidence type="ECO:0000256" key="3">
    <source>
        <dbReference type="ARBA" id="ARBA00022679"/>
    </source>
</evidence>
<dbReference type="GeneID" id="93017050"/>
<dbReference type="GO" id="GO:0044038">
    <property type="term" value="P:cell wall macromolecule biosynthetic process"/>
    <property type="evidence" value="ECO:0007669"/>
    <property type="project" value="TreeGrafter"/>
</dbReference>
<evidence type="ECO:0000256" key="1">
    <source>
        <dbReference type="ARBA" id="ARBA00004651"/>
    </source>
</evidence>
<evidence type="ECO:0000256" key="5">
    <source>
        <dbReference type="ARBA" id="ARBA00022989"/>
    </source>
</evidence>
<dbReference type="GO" id="GO:0009103">
    <property type="term" value="P:lipopolysaccharide biosynthetic process"/>
    <property type="evidence" value="ECO:0007669"/>
    <property type="project" value="TreeGrafter"/>
</dbReference>
<feature type="transmembrane region" description="Helical" evidence="8">
    <location>
        <begin position="154"/>
        <end position="174"/>
    </location>
</feature>
<feature type="binding site" evidence="7">
    <location>
        <position position="210"/>
    </location>
    <ligand>
        <name>Mg(2+)</name>
        <dbReference type="ChEBI" id="CHEBI:18420"/>
    </ligand>
</feature>
<proteinExistence type="predicted"/>
<keyword evidence="5 8" id="KW-1133">Transmembrane helix</keyword>
<name>A0A0E1XBM0_9HYPH</name>
<feature type="transmembrane region" description="Helical" evidence="8">
    <location>
        <begin position="233"/>
        <end position="253"/>
    </location>
</feature>
<dbReference type="AlphaFoldDB" id="A0A0E1XBM0"/>
<reference evidence="9" key="1">
    <citation type="submission" date="2009-01" db="EMBL/GenBank/DDBJ databases">
        <title>The Genome Sequence of Brucella pinnipedialis M292/94/1.</title>
        <authorList>
            <consortium name="The Broad Institute Genome Sequencing Platform"/>
            <person name="Ward D."/>
            <person name="Young S.K."/>
            <person name="Kodira C.D."/>
            <person name="Zeng Q."/>
            <person name="Koehrsen M."/>
            <person name="Alvarado L."/>
            <person name="Berlin A."/>
            <person name="Borenstein D."/>
            <person name="Chen Z."/>
            <person name="Engels R."/>
            <person name="Freedman E."/>
            <person name="Gellesch M."/>
            <person name="Goldberg J."/>
            <person name="Griggs A."/>
            <person name="Gujja S."/>
            <person name="Heiman D."/>
            <person name="Hepburn T."/>
            <person name="Howarth C."/>
            <person name="Jen D."/>
            <person name="Larson L."/>
            <person name="Lewis B."/>
            <person name="Mehta T."/>
            <person name="Park D."/>
            <person name="Pearson M."/>
            <person name="Roberts A."/>
            <person name="Saif S."/>
            <person name="Shea T."/>
            <person name="Shenoy N."/>
            <person name="Sisk P."/>
            <person name="Stolte C."/>
            <person name="Sykes S."/>
            <person name="Walk T."/>
            <person name="White J."/>
            <person name="Yandava C."/>
            <person name="Whatmore A.M."/>
            <person name="Perrett L.L."/>
            <person name="O'Callaghan D."/>
            <person name="Nusbaum C."/>
            <person name="Galagan J."/>
            <person name="Birren B."/>
        </authorList>
    </citation>
    <scope>NUCLEOTIDE SEQUENCE [LARGE SCALE GENOMIC DNA]</scope>
    <source>
        <strain evidence="9">M292/94/1</strain>
    </source>
</reference>
<keyword evidence="4 8" id="KW-0812">Transmembrane</keyword>
<feature type="transmembrane region" description="Helical" evidence="8">
    <location>
        <begin position="6"/>
        <end position="31"/>
    </location>
</feature>
<feature type="transmembrane region" description="Helical" evidence="8">
    <location>
        <begin position="43"/>
        <end position="64"/>
    </location>
</feature>